<dbReference type="STRING" id="113540.ENSSFOP00015026831"/>
<reference evidence="12 13" key="1">
    <citation type="submission" date="2015-08" db="EMBL/GenBank/DDBJ databases">
        <title>The genome of the Asian arowana (Scleropages formosus).</title>
        <authorList>
            <person name="Tan M.H."/>
            <person name="Gan H.M."/>
            <person name="Croft L.J."/>
            <person name="Austin C.M."/>
        </authorList>
    </citation>
    <scope>NUCLEOTIDE SEQUENCE [LARGE SCALE GENOMIC DNA]</scope>
    <source>
        <strain evidence="12">Aro1</strain>
    </source>
</reference>
<dbReference type="PANTHER" id="PTHR24289:SF19">
    <property type="entry name" value="CYTOCHROME P450 FAMILY 17 POLYPEPTIDE 2"/>
    <property type="match status" value="1"/>
</dbReference>
<keyword evidence="8 11" id="KW-0503">Monooxygenase</keyword>
<dbReference type="Proteomes" id="UP000034805">
    <property type="component" value="Unassembled WGS sequence"/>
</dbReference>
<dbReference type="PRINTS" id="PR00385">
    <property type="entry name" value="P450"/>
</dbReference>
<comment type="subcellular location">
    <subcellularLocation>
        <location evidence="2">Membrane</location>
    </subcellularLocation>
</comment>
<keyword evidence="5 10" id="KW-0479">Metal-binding</keyword>
<dbReference type="FunFam" id="1.10.630.10:FF:000002">
    <property type="entry name" value="Cytochrome P450 1A1"/>
    <property type="match status" value="1"/>
</dbReference>
<dbReference type="InterPro" id="IPR002401">
    <property type="entry name" value="Cyt_P450_E_grp-I"/>
</dbReference>
<dbReference type="Gene3D" id="1.10.630.10">
    <property type="entry name" value="Cytochrome P450"/>
    <property type="match status" value="1"/>
</dbReference>
<evidence type="ECO:0000313" key="13">
    <source>
        <dbReference type="Proteomes" id="UP000034805"/>
    </source>
</evidence>
<dbReference type="EMBL" id="JARO02005604">
    <property type="protein sequence ID" value="KPP66500.1"/>
    <property type="molecule type" value="Genomic_DNA"/>
</dbReference>
<name>A0A0P7WXM1_SCLFO</name>
<evidence type="ECO:0000256" key="6">
    <source>
        <dbReference type="ARBA" id="ARBA00023002"/>
    </source>
</evidence>
<keyword evidence="7 10" id="KW-0408">Iron</keyword>
<sequence length="515" mass="57098">MKMGDCWVAVVDFPMVALLLMALAAALAVLALRGRAVRAGRSSIPCLPSLPLLGSLLSLRSSPPPHLLFTQLGRKYGSPFALHLGPHYTVVVNNFKHAREVLLQRGKEFAGRPKMVTTELLSRGGKDIAFADYSPLWKSHRRLVHASFTMFGEGSNTLQNIAEPSVCLCAAAVCEEAAGLCSDLSAQSGQPVDLELPLMQAVTNVVCTLVFGTTYRPHDPEFHSVMEYNSGIVQTIARGNVVDIFPWLKIFPNKDLKKLKECIRVRDELLSKKLEEHKATYSPEETRDLLDALLKGQRSSGDESSITDDHVLMTAAEVFGAGVETTSTTLLWMIAFLLHHPEVQDRIHQELDKQIGRDRMPTLADRGRLPYLESTLCEVMRIRPVSPVLIPHVALRDTSLGEHSIPKGTRVLVNMWSIHHDPQEWDEPDKFKPERFLDADGQRFSPPCFLPFGAGPRVCVGESLAKLELFLFSGWLLQRFTFTVPQGAPLPDLQGRFGVVLQPLAYTASVTPRLC</sequence>
<dbReference type="GO" id="GO:0004508">
    <property type="term" value="F:steroid 17-alpha-monooxygenase activity"/>
    <property type="evidence" value="ECO:0007669"/>
    <property type="project" value="TreeGrafter"/>
</dbReference>
<dbReference type="Pfam" id="PF00067">
    <property type="entry name" value="p450"/>
    <property type="match status" value="1"/>
</dbReference>
<evidence type="ECO:0000256" key="8">
    <source>
        <dbReference type="ARBA" id="ARBA00023033"/>
    </source>
</evidence>
<comment type="cofactor">
    <cofactor evidence="1 10">
        <name>heme</name>
        <dbReference type="ChEBI" id="CHEBI:30413"/>
    </cofactor>
</comment>
<evidence type="ECO:0000256" key="7">
    <source>
        <dbReference type="ARBA" id="ARBA00023004"/>
    </source>
</evidence>
<evidence type="ECO:0000313" key="12">
    <source>
        <dbReference type="EMBL" id="KPP66500.1"/>
    </source>
</evidence>
<dbReference type="InterPro" id="IPR001128">
    <property type="entry name" value="Cyt_P450"/>
</dbReference>
<gene>
    <name evidence="12" type="ORF">Z043_114992</name>
</gene>
<evidence type="ECO:0000256" key="11">
    <source>
        <dbReference type="RuleBase" id="RU000461"/>
    </source>
</evidence>
<evidence type="ECO:0000256" key="3">
    <source>
        <dbReference type="ARBA" id="ARBA00010617"/>
    </source>
</evidence>
<dbReference type="PRINTS" id="PR00463">
    <property type="entry name" value="EP450I"/>
</dbReference>
<dbReference type="GO" id="GO:0042446">
    <property type="term" value="P:hormone biosynthetic process"/>
    <property type="evidence" value="ECO:0007669"/>
    <property type="project" value="TreeGrafter"/>
</dbReference>
<evidence type="ECO:0000256" key="1">
    <source>
        <dbReference type="ARBA" id="ARBA00001971"/>
    </source>
</evidence>
<keyword evidence="4 10" id="KW-0349">Heme</keyword>
<keyword evidence="6 11" id="KW-0560">Oxidoreductase</keyword>
<feature type="binding site" description="axial binding residue" evidence="10">
    <location>
        <position position="459"/>
    </location>
    <ligand>
        <name>heme</name>
        <dbReference type="ChEBI" id="CHEBI:30413"/>
    </ligand>
    <ligandPart>
        <name>Fe</name>
        <dbReference type="ChEBI" id="CHEBI:18248"/>
    </ligandPart>
</feature>
<dbReference type="GO" id="GO:0042448">
    <property type="term" value="P:progesterone metabolic process"/>
    <property type="evidence" value="ECO:0007669"/>
    <property type="project" value="TreeGrafter"/>
</dbReference>
<evidence type="ECO:0000256" key="5">
    <source>
        <dbReference type="ARBA" id="ARBA00022723"/>
    </source>
</evidence>
<dbReference type="InterPro" id="IPR036396">
    <property type="entry name" value="Cyt_P450_sf"/>
</dbReference>
<dbReference type="GO" id="GO:0016020">
    <property type="term" value="C:membrane"/>
    <property type="evidence" value="ECO:0007669"/>
    <property type="project" value="UniProtKB-SubCell"/>
</dbReference>
<dbReference type="GO" id="GO:0020037">
    <property type="term" value="F:heme binding"/>
    <property type="evidence" value="ECO:0007669"/>
    <property type="project" value="InterPro"/>
</dbReference>
<protein>
    <submittedName>
        <fullName evidence="12">Cytochrome P450 family 17 polypeptide 2-like</fullName>
    </submittedName>
</protein>
<evidence type="ECO:0000256" key="10">
    <source>
        <dbReference type="PIRSR" id="PIRSR602401-1"/>
    </source>
</evidence>
<dbReference type="PROSITE" id="PS00086">
    <property type="entry name" value="CYTOCHROME_P450"/>
    <property type="match status" value="1"/>
</dbReference>
<dbReference type="SUPFAM" id="SSF48264">
    <property type="entry name" value="Cytochrome P450"/>
    <property type="match status" value="1"/>
</dbReference>
<organism evidence="12 13">
    <name type="scientific">Scleropages formosus</name>
    <name type="common">Asian bonytongue</name>
    <name type="synonym">Osteoglossum formosum</name>
    <dbReference type="NCBI Taxonomy" id="113540"/>
    <lineage>
        <taxon>Eukaryota</taxon>
        <taxon>Metazoa</taxon>
        <taxon>Chordata</taxon>
        <taxon>Craniata</taxon>
        <taxon>Vertebrata</taxon>
        <taxon>Euteleostomi</taxon>
        <taxon>Actinopterygii</taxon>
        <taxon>Neopterygii</taxon>
        <taxon>Teleostei</taxon>
        <taxon>Osteoglossocephala</taxon>
        <taxon>Osteoglossomorpha</taxon>
        <taxon>Osteoglossiformes</taxon>
        <taxon>Osteoglossidae</taxon>
        <taxon>Scleropages</taxon>
    </lineage>
</organism>
<evidence type="ECO:0000256" key="4">
    <source>
        <dbReference type="ARBA" id="ARBA00022617"/>
    </source>
</evidence>
<dbReference type="AlphaFoldDB" id="A0A0P7WXM1"/>
<evidence type="ECO:0000256" key="2">
    <source>
        <dbReference type="ARBA" id="ARBA00004370"/>
    </source>
</evidence>
<comment type="caution">
    <text evidence="12">The sequence shown here is derived from an EMBL/GenBank/DDBJ whole genome shotgun (WGS) entry which is preliminary data.</text>
</comment>
<comment type="similarity">
    <text evidence="3 11">Belongs to the cytochrome P450 family.</text>
</comment>
<dbReference type="PANTHER" id="PTHR24289">
    <property type="entry name" value="STEROID 17-ALPHA-HYDROXYLASE/17,20 LYASE"/>
    <property type="match status" value="1"/>
</dbReference>
<accession>A0A0P7WXM1</accession>
<evidence type="ECO:0000256" key="9">
    <source>
        <dbReference type="ARBA" id="ARBA00023136"/>
    </source>
</evidence>
<keyword evidence="9" id="KW-0472">Membrane</keyword>
<proteinExistence type="inferred from homology"/>
<dbReference type="InterPro" id="IPR017972">
    <property type="entry name" value="Cyt_P450_CS"/>
</dbReference>
<dbReference type="GO" id="GO:0005506">
    <property type="term" value="F:iron ion binding"/>
    <property type="evidence" value="ECO:0007669"/>
    <property type="project" value="InterPro"/>
</dbReference>